<dbReference type="EMBL" id="ML208943">
    <property type="protein sequence ID" value="TFK59562.1"/>
    <property type="molecule type" value="Genomic_DNA"/>
</dbReference>
<evidence type="ECO:0000313" key="2">
    <source>
        <dbReference type="Proteomes" id="UP000308600"/>
    </source>
</evidence>
<keyword evidence="2" id="KW-1185">Reference proteome</keyword>
<proteinExistence type="predicted"/>
<dbReference type="Proteomes" id="UP000308600">
    <property type="component" value="Unassembled WGS sequence"/>
</dbReference>
<reference evidence="1 2" key="1">
    <citation type="journal article" date="2019" name="Nat. Ecol. Evol.">
        <title>Megaphylogeny resolves global patterns of mushroom evolution.</title>
        <authorList>
            <person name="Varga T."/>
            <person name="Krizsan K."/>
            <person name="Foldi C."/>
            <person name="Dima B."/>
            <person name="Sanchez-Garcia M."/>
            <person name="Sanchez-Ramirez S."/>
            <person name="Szollosi G.J."/>
            <person name="Szarkandi J.G."/>
            <person name="Papp V."/>
            <person name="Albert L."/>
            <person name="Andreopoulos W."/>
            <person name="Angelini C."/>
            <person name="Antonin V."/>
            <person name="Barry K.W."/>
            <person name="Bougher N.L."/>
            <person name="Buchanan P."/>
            <person name="Buyck B."/>
            <person name="Bense V."/>
            <person name="Catcheside P."/>
            <person name="Chovatia M."/>
            <person name="Cooper J."/>
            <person name="Damon W."/>
            <person name="Desjardin D."/>
            <person name="Finy P."/>
            <person name="Geml J."/>
            <person name="Haridas S."/>
            <person name="Hughes K."/>
            <person name="Justo A."/>
            <person name="Karasinski D."/>
            <person name="Kautmanova I."/>
            <person name="Kiss B."/>
            <person name="Kocsube S."/>
            <person name="Kotiranta H."/>
            <person name="LaButti K.M."/>
            <person name="Lechner B.E."/>
            <person name="Liimatainen K."/>
            <person name="Lipzen A."/>
            <person name="Lukacs Z."/>
            <person name="Mihaltcheva S."/>
            <person name="Morgado L.N."/>
            <person name="Niskanen T."/>
            <person name="Noordeloos M.E."/>
            <person name="Ohm R.A."/>
            <person name="Ortiz-Santana B."/>
            <person name="Ovrebo C."/>
            <person name="Racz N."/>
            <person name="Riley R."/>
            <person name="Savchenko A."/>
            <person name="Shiryaev A."/>
            <person name="Soop K."/>
            <person name="Spirin V."/>
            <person name="Szebenyi C."/>
            <person name="Tomsovsky M."/>
            <person name="Tulloss R.E."/>
            <person name="Uehling J."/>
            <person name="Grigoriev I.V."/>
            <person name="Vagvolgyi C."/>
            <person name="Papp T."/>
            <person name="Martin F.M."/>
            <person name="Miettinen O."/>
            <person name="Hibbett D.S."/>
            <person name="Nagy L.G."/>
        </authorList>
    </citation>
    <scope>NUCLEOTIDE SEQUENCE [LARGE SCALE GENOMIC DNA]</scope>
    <source>
        <strain evidence="1 2">NL-1719</strain>
    </source>
</reference>
<accession>A0ACD3A1R6</accession>
<organism evidence="1 2">
    <name type="scientific">Pluteus cervinus</name>
    <dbReference type="NCBI Taxonomy" id="181527"/>
    <lineage>
        <taxon>Eukaryota</taxon>
        <taxon>Fungi</taxon>
        <taxon>Dikarya</taxon>
        <taxon>Basidiomycota</taxon>
        <taxon>Agaricomycotina</taxon>
        <taxon>Agaricomycetes</taxon>
        <taxon>Agaricomycetidae</taxon>
        <taxon>Agaricales</taxon>
        <taxon>Pluteineae</taxon>
        <taxon>Pluteaceae</taxon>
        <taxon>Pluteus</taxon>
    </lineage>
</organism>
<sequence>MSRLSTADFPKAHREAYSLVRQAHEAELAQNYTEALDLQIQAIASLKYYISVLRKKSEERKRAKLQRRHMIERSNTLGKYMKSVAADSGSVVVLVPPPLPSDATIDQELLDPNSTVFLSMVERRIWTNLPNPDPTSDEPLLLTPLLTPTLPVQIFHVYHEKERRLFGRSWHCLHIKDWSKSQTLYTMLCVGTWELSSHDIVCEMFRASSCENVCARITFDVTTPELRSLGCRMEIEGGTGTTIPSSPDRTKRGWSPRRFTFGDRRFAWHRLKRKEKDALASEVPGPDRNAGIFSSFFQMEGLYEVMRECPVPGSQTGKMADEVFDRPLAWGERKMFKFGGHVCTVQLAGGLDQLFREFILASMLGPLMLGLAFKDVTKKNK</sequence>
<protein>
    <submittedName>
        <fullName evidence="1">Uncharacterized protein</fullName>
    </submittedName>
</protein>
<evidence type="ECO:0000313" key="1">
    <source>
        <dbReference type="EMBL" id="TFK59562.1"/>
    </source>
</evidence>
<gene>
    <name evidence="1" type="ORF">BDN72DRAFT_883918</name>
</gene>
<name>A0ACD3A1R6_9AGAR</name>